<dbReference type="VEuPathDB" id="VectorBase:ASIC001291"/>
<dbReference type="EMBL" id="ATLV01005689">
    <property type="status" value="NOT_ANNOTATED_CDS"/>
    <property type="molecule type" value="Genomic_DNA"/>
</dbReference>
<organism evidence="1">
    <name type="scientific">Anopheles sinensis</name>
    <name type="common">Mosquito</name>
    <dbReference type="NCBI Taxonomy" id="74873"/>
    <lineage>
        <taxon>Eukaryota</taxon>
        <taxon>Metazoa</taxon>
        <taxon>Ecdysozoa</taxon>
        <taxon>Arthropoda</taxon>
        <taxon>Hexapoda</taxon>
        <taxon>Insecta</taxon>
        <taxon>Pterygota</taxon>
        <taxon>Neoptera</taxon>
        <taxon>Endopterygota</taxon>
        <taxon>Diptera</taxon>
        <taxon>Nematocera</taxon>
        <taxon>Culicoidea</taxon>
        <taxon>Culicidae</taxon>
        <taxon>Anophelinae</taxon>
        <taxon>Anopheles</taxon>
    </lineage>
</organism>
<reference evidence="1 3" key="1">
    <citation type="journal article" date="2014" name="BMC Genomics">
        <title>Genome sequence of Anopheles sinensis provides insight into genetics basis of mosquito competence for malaria parasites.</title>
        <authorList>
            <person name="Zhou D."/>
            <person name="Zhang D."/>
            <person name="Ding G."/>
            <person name="Shi L."/>
            <person name="Hou Q."/>
            <person name="Ye Y."/>
            <person name="Xu Y."/>
            <person name="Zhou H."/>
            <person name="Xiong C."/>
            <person name="Li S."/>
            <person name="Yu J."/>
            <person name="Hong S."/>
            <person name="Yu X."/>
            <person name="Zou P."/>
            <person name="Chen C."/>
            <person name="Chang X."/>
            <person name="Wang W."/>
            <person name="Lv Y."/>
            <person name="Sun Y."/>
            <person name="Ma L."/>
            <person name="Shen B."/>
            <person name="Zhu C."/>
        </authorList>
    </citation>
    <scope>NUCLEOTIDE SEQUENCE [LARGE SCALE GENOMIC DNA]</scope>
</reference>
<evidence type="ECO:0000313" key="1">
    <source>
        <dbReference type="EMBL" id="KFB35210.1"/>
    </source>
</evidence>
<dbReference type="EnsemblMetazoa" id="ASIC001291-RA">
    <property type="protein sequence ID" value="ASIC001291-PA"/>
    <property type="gene ID" value="ASIC001291"/>
</dbReference>
<dbReference type="EMBL" id="KE524307">
    <property type="protein sequence ID" value="KFB35210.1"/>
    <property type="molecule type" value="Genomic_DNA"/>
</dbReference>
<evidence type="ECO:0000313" key="3">
    <source>
        <dbReference type="Proteomes" id="UP000030765"/>
    </source>
</evidence>
<dbReference type="Proteomes" id="UP000030765">
    <property type="component" value="Unassembled WGS sequence"/>
</dbReference>
<reference evidence="2" key="2">
    <citation type="submission" date="2020-05" db="UniProtKB">
        <authorList>
            <consortium name="EnsemblMetazoa"/>
        </authorList>
    </citation>
    <scope>IDENTIFICATION</scope>
</reference>
<name>A0A084VB66_ANOSI</name>
<gene>
    <name evidence="1" type="ORF">ZHAS_00001291</name>
</gene>
<dbReference type="AlphaFoldDB" id="A0A084VB66"/>
<accession>A0A084VB66</accession>
<sequence length="325" mass="35924">MERDKRGVCPCKEGDCAVVEECEAFWKIKVKERWDFIAKNKLCKCCLKYHPTACKTVPCGKGGCNAKHHRSLHTPCVVPKRWDSGQIGNDTIDRRTYLKLVCRKTEQKSIELSVEVSSAVTKDNMSAPVAIRPSVEITTLIGSSCAPSTRPVQPVEAVDSVARETRPGWMECGDFSQQSGQFQQLGLSPISFARRDNAEICMDGALQDVPTLESPAFTNSQFRFSCEQREKEILYNLTGRDGYVLGPEQTLQNNKSTNNCFSTVIESNIPASRKVRVSFADAASMYAVSLNTTIPTTSSPSTEDISSKRWVARKCTIGSTSSTHC</sequence>
<dbReference type="OrthoDB" id="7758973at2759"/>
<keyword evidence="3" id="KW-1185">Reference proteome</keyword>
<protein>
    <submittedName>
        <fullName evidence="1 2">Uncharacterized protein</fullName>
    </submittedName>
</protein>
<evidence type="ECO:0000313" key="2">
    <source>
        <dbReference type="EnsemblMetazoa" id="ASIC001291-PA"/>
    </source>
</evidence>
<proteinExistence type="predicted"/>